<protein>
    <submittedName>
        <fullName evidence="4">Lipocalin family protein</fullName>
    </submittedName>
</protein>
<reference evidence="4" key="1">
    <citation type="submission" date="2022-08" db="EMBL/GenBank/DDBJ databases">
        <title>Genome analysis of Corynebacteriales strain.</title>
        <authorList>
            <person name="Lee S.D."/>
        </authorList>
    </citation>
    <scope>NUCLEOTIDE SEQUENCE</scope>
    <source>
        <strain evidence="4">D3-21</strain>
    </source>
</reference>
<dbReference type="Gene3D" id="2.40.128.20">
    <property type="match status" value="1"/>
</dbReference>
<dbReference type="CDD" id="cd19438">
    <property type="entry name" value="lipocalin_Blc-like"/>
    <property type="match status" value="1"/>
</dbReference>
<dbReference type="PANTHER" id="PTHR10612">
    <property type="entry name" value="APOLIPOPROTEIN D"/>
    <property type="match status" value="1"/>
</dbReference>
<evidence type="ECO:0000313" key="5">
    <source>
        <dbReference type="Proteomes" id="UP001152755"/>
    </source>
</evidence>
<evidence type="ECO:0000313" key="4">
    <source>
        <dbReference type="EMBL" id="MDG3013808.1"/>
    </source>
</evidence>
<dbReference type="EMBL" id="JANRHA010000002">
    <property type="protein sequence ID" value="MDG3013808.1"/>
    <property type="molecule type" value="Genomic_DNA"/>
</dbReference>
<gene>
    <name evidence="4" type="ORF">NVS88_04460</name>
</gene>
<dbReference type="InterPro" id="IPR012674">
    <property type="entry name" value="Calycin"/>
</dbReference>
<name>A0A9X4RCP2_9ACTN</name>
<keyword evidence="5" id="KW-1185">Reference proteome</keyword>
<comment type="caution">
    <text evidence="4">The sequence shown here is derived from an EMBL/GenBank/DDBJ whole genome shotgun (WGS) entry which is preliminary data.</text>
</comment>
<evidence type="ECO:0000259" key="3">
    <source>
        <dbReference type="Pfam" id="PF08212"/>
    </source>
</evidence>
<dbReference type="GO" id="GO:0006950">
    <property type="term" value="P:response to stress"/>
    <property type="evidence" value="ECO:0007669"/>
    <property type="project" value="UniProtKB-ARBA"/>
</dbReference>
<dbReference type="InterPro" id="IPR000566">
    <property type="entry name" value="Lipocln_cytosolic_FA-bd_dom"/>
</dbReference>
<dbReference type="Pfam" id="PF08212">
    <property type="entry name" value="Lipocalin_2"/>
    <property type="match status" value="1"/>
</dbReference>
<organism evidence="4 5">
    <name type="scientific">Speluncibacter jeojiensis</name>
    <dbReference type="NCBI Taxonomy" id="2710754"/>
    <lineage>
        <taxon>Bacteria</taxon>
        <taxon>Bacillati</taxon>
        <taxon>Actinomycetota</taxon>
        <taxon>Actinomycetes</taxon>
        <taxon>Mycobacteriales</taxon>
        <taxon>Speluncibacteraceae</taxon>
        <taxon>Speluncibacter</taxon>
    </lineage>
</organism>
<accession>A0A9X4RCP2</accession>
<dbReference type="SUPFAM" id="SSF50814">
    <property type="entry name" value="Lipocalins"/>
    <property type="match status" value="1"/>
</dbReference>
<dbReference type="InterPro" id="IPR022271">
    <property type="entry name" value="Lipocalin_ApoD"/>
</dbReference>
<comment type="similarity">
    <text evidence="1 2">Belongs to the calycin superfamily. Lipocalin family.</text>
</comment>
<dbReference type="InterPro" id="IPR047202">
    <property type="entry name" value="Lipocalin_Blc-like_dom"/>
</dbReference>
<evidence type="ECO:0000256" key="1">
    <source>
        <dbReference type="ARBA" id="ARBA00006889"/>
    </source>
</evidence>
<proteinExistence type="inferred from homology"/>
<feature type="domain" description="Lipocalin/cytosolic fatty-acid binding" evidence="3">
    <location>
        <begin position="35"/>
        <end position="171"/>
    </location>
</feature>
<dbReference type="AlphaFoldDB" id="A0A9X4RCP2"/>
<evidence type="ECO:0000256" key="2">
    <source>
        <dbReference type="PIRNR" id="PIRNR036893"/>
    </source>
</evidence>
<sequence>MAVGLMGSAFPAGAVPAGPIPGSLPPAPAPVAQLSVDRYLGNWHQLAAIPQPYNVNCARDTEAHYGLDATGAVTVHNTCTTLWGSRNEITGTATVNDPVTRAQLHVSFPGVPTQNHRSGPTNYIVTALGPDYSWAVVTDPYRVSGFVLSRNPSLDPVQWRAVKQAVEAAGENTCVYLTSPTVGGLETTAPMCLT</sequence>
<dbReference type="RefSeq" id="WP_332519422.1">
    <property type="nucleotide sequence ID" value="NZ_JANRHA010000002.1"/>
</dbReference>
<dbReference type="PIRSF" id="PIRSF036893">
    <property type="entry name" value="Lipocalin_ApoD"/>
    <property type="match status" value="1"/>
</dbReference>
<dbReference type="Proteomes" id="UP001152755">
    <property type="component" value="Unassembled WGS sequence"/>
</dbReference>
<dbReference type="PANTHER" id="PTHR10612:SF34">
    <property type="entry name" value="APOLIPOPROTEIN D"/>
    <property type="match status" value="1"/>
</dbReference>